<evidence type="ECO:0000256" key="4">
    <source>
        <dbReference type="ARBA" id="ARBA00022840"/>
    </source>
</evidence>
<dbReference type="InterPro" id="IPR001412">
    <property type="entry name" value="aa-tRNA-synth_I_CS"/>
</dbReference>
<dbReference type="InterPro" id="IPR024107">
    <property type="entry name" value="Tyr-tRNA-ligase_bac_1"/>
</dbReference>
<comment type="catalytic activity">
    <reaction evidence="8 9">
        <text>tRNA(Tyr) + L-tyrosine + ATP = L-tyrosyl-tRNA(Tyr) + AMP + diphosphate + H(+)</text>
        <dbReference type="Rhea" id="RHEA:10220"/>
        <dbReference type="Rhea" id="RHEA-COMP:9706"/>
        <dbReference type="Rhea" id="RHEA-COMP:9707"/>
        <dbReference type="ChEBI" id="CHEBI:15378"/>
        <dbReference type="ChEBI" id="CHEBI:30616"/>
        <dbReference type="ChEBI" id="CHEBI:33019"/>
        <dbReference type="ChEBI" id="CHEBI:58315"/>
        <dbReference type="ChEBI" id="CHEBI:78442"/>
        <dbReference type="ChEBI" id="CHEBI:78536"/>
        <dbReference type="ChEBI" id="CHEBI:456215"/>
        <dbReference type="EC" id="6.1.1.1"/>
    </reaction>
</comment>
<proteinExistence type="inferred from homology"/>
<evidence type="ECO:0000256" key="3">
    <source>
        <dbReference type="ARBA" id="ARBA00022741"/>
    </source>
</evidence>
<keyword evidence="6 9" id="KW-0030">Aminoacyl-tRNA synthetase</keyword>
<dbReference type="InterPro" id="IPR024088">
    <property type="entry name" value="Tyr-tRNA-ligase_bac-type"/>
</dbReference>
<dbReference type="GO" id="GO:0003723">
    <property type="term" value="F:RNA binding"/>
    <property type="evidence" value="ECO:0007669"/>
    <property type="project" value="InterPro"/>
</dbReference>
<organism evidence="10 11">
    <name type="scientific">Rickenella mellea</name>
    <dbReference type="NCBI Taxonomy" id="50990"/>
    <lineage>
        <taxon>Eukaryota</taxon>
        <taxon>Fungi</taxon>
        <taxon>Dikarya</taxon>
        <taxon>Basidiomycota</taxon>
        <taxon>Agaricomycotina</taxon>
        <taxon>Agaricomycetes</taxon>
        <taxon>Hymenochaetales</taxon>
        <taxon>Rickenellaceae</taxon>
        <taxon>Rickenella</taxon>
    </lineage>
</organism>
<sequence>MLFYSNLARFRFFCRRHCRSIHVGDGLLQELYSRALVADVTRPQKLADELRHGPRAVYVGVDPTAASLHVGHLVPLMCALHFHLRGHRVIPLIGGATGLIGDPSGRLHERRLLETTQLHDNVSNLKRAVEKFFSVGRNYAEHRLQGTFAGNSDPEAANNMHWLGDLSLLDFLNVAGKHSRVNTMIARESVQSRMTSQQGISFTEFTYQLLQAYDFYHLHRNFGCTIQIGGTDQWGNMLAGIDLIQKANEGAEGRSTDAYGVTTPLLTTASGDKFGKSDGNAVWLDSDMTSVFEFYQFFLKTPDSDVGKYLKMFSLLPLERIDSALSEHTNSPEKHIAQRLLADEVTELVHGTDGVRRAHAATHALFETDLSQVDAGDIVSALTGDPRLVPCSHAEVMEKQIALLATTYNLTKSNAEARRLAESKGLYLNNRFVSKGETLQPHHLLQGKVAILRAGKDKHVVLAVR</sequence>
<dbReference type="Pfam" id="PF00579">
    <property type="entry name" value="tRNA-synt_1b"/>
    <property type="match status" value="1"/>
</dbReference>
<protein>
    <recommendedName>
        <fullName evidence="1 9">Tyrosine--tRNA ligase</fullName>
        <ecNumber evidence="1 9">6.1.1.1</ecNumber>
    </recommendedName>
    <alternativeName>
        <fullName evidence="7 9">Tyrosyl-tRNA synthetase</fullName>
    </alternativeName>
</protein>
<dbReference type="CDD" id="cd00805">
    <property type="entry name" value="TyrRS_core"/>
    <property type="match status" value="1"/>
</dbReference>
<keyword evidence="5 9" id="KW-0648">Protein biosynthesis</keyword>
<dbReference type="EMBL" id="ML170167">
    <property type="protein sequence ID" value="TDL24196.1"/>
    <property type="molecule type" value="Genomic_DNA"/>
</dbReference>
<dbReference type="PRINTS" id="PR01040">
    <property type="entry name" value="TRNASYNTHTYR"/>
</dbReference>
<name>A0A4Y7QA01_9AGAM</name>
<evidence type="ECO:0000256" key="6">
    <source>
        <dbReference type="ARBA" id="ARBA00023146"/>
    </source>
</evidence>
<dbReference type="GO" id="GO:0006437">
    <property type="term" value="P:tyrosyl-tRNA aminoacylation"/>
    <property type="evidence" value="ECO:0007669"/>
    <property type="project" value="InterPro"/>
</dbReference>
<evidence type="ECO:0000256" key="5">
    <source>
        <dbReference type="ARBA" id="ARBA00022917"/>
    </source>
</evidence>
<dbReference type="EC" id="6.1.1.1" evidence="1 9"/>
<evidence type="ECO:0000256" key="8">
    <source>
        <dbReference type="ARBA" id="ARBA00048248"/>
    </source>
</evidence>
<dbReference type="Gene3D" id="3.40.50.620">
    <property type="entry name" value="HUPs"/>
    <property type="match status" value="1"/>
</dbReference>
<evidence type="ECO:0000256" key="1">
    <source>
        <dbReference type="ARBA" id="ARBA00013160"/>
    </source>
</evidence>
<dbReference type="GO" id="GO:0005829">
    <property type="term" value="C:cytosol"/>
    <property type="evidence" value="ECO:0007669"/>
    <property type="project" value="TreeGrafter"/>
</dbReference>
<dbReference type="GO" id="GO:0005739">
    <property type="term" value="C:mitochondrion"/>
    <property type="evidence" value="ECO:0007669"/>
    <property type="project" value="TreeGrafter"/>
</dbReference>
<keyword evidence="3 9" id="KW-0547">Nucleotide-binding</keyword>
<evidence type="ECO:0000256" key="7">
    <source>
        <dbReference type="ARBA" id="ARBA00033323"/>
    </source>
</evidence>
<dbReference type="Proteomes" id="UP000294933">
    <property type="component" value="Unassembled WGS sequence"/>
</dbReference>
<dbReference type="InterPro" id="IPR002307">
    <property type="entry name" value="Tyr-tRNA-ligase"/>
</dbReference>
<dbReference type="InterPro" id="IPR014729">
    <property type="entry name" value="Rossmann-like_a/b/a_fold"/>
</dbReference>
<dbReference type="SUPFAM" id="SSF55174">
    <property type="entry name" value="Alpha-L RNA-binding motif"/>
    <property type="match status" value="1"/>
</dbReference>
<dbReference type="Gene3D" id="1.10.240.10">
    <property type="entry name" value="Tyrosyl-Transfer RNA Synthetase"/>
    <property type="match status" value="1"/>
</dbReference>
<dbReference type="NCBIfam" id="TIGR00234">
    <property type="entry name" value="tyrS"/>
    <property type="match status" value="1"/>
</dbReference>
<dbReference type="InterPro" id="IPR002305">
    <property type="entry name" value="aa-tRNA-synth_Ic"/>
</dbReference>
<dbReference type="FunFam" id="1.10.240.10:FF:000001">
    <property type="entry name" value="Tyrosine--tRNA ligase"/>
    <property type="match status" value="1"/>
</dbReference>
<gene>
    <name evidence="10" type="ORF">BD410DRAFT_786287</name>
</gene>
<evidence type="ECO:0000256" key="9">
    <source>
        <dbReference type="RuleBase" id="RU361234"/>
    </source>
</evidence>
<dbReference type="GO" id="GO:0005524">
    <property type="term" value="F:ATP binding"/>
    <property type="evidence" value="ECO:0007669"/>
    <property type="project" value="UniProtKB-KW"/>
</dbReference>
<keyword evidence="2 9" id="KW-0436">Ligase</keyword>
<evidence type="ECO:0000313" key="10">
    <source>
        <dbReference type="EMBL" id="TDL24196.1"/>
    </source>
</evidence>
<evidence type="ECO:0000313" key="11">
    <source>
        <dbReference type="Proteomes" id="UP000294933"/>
    </source>
</evidence>
<keyword evidence="11" id="KW-1185">Reference proteome</keyword>
<comment type="similarity">
    <text evidence="9">Belongs to the class-I aminoacyl-tRNA synthetase family.</text>
</comment>
<dbReference type="PROSITE" id="PS00178">
    <property type="entry name" value="AA_TRNA_LIGASE_I"/>
    <property type="match status" value="1"/>
</dbReference>
<dbReference type="OrthoDB" id="337870at2759"/>
<keyword evidence="4 9" id="KW-0067">ATP-binding</keyword>
<dbReference type="PANTHER" id="PTHR11766:SF0">
    <property type="entry name" value="TYROSINE--TRNA LIGASE, MITOCHONDRIAL"/>
    <property type="match status" value="1"/>
</dbReference>
<dbReference type="AlphaFoldDB" id="A0A4Y7QA01"/>
<dbReference type="InterPro" id="IPR036986">
    <property type="entry name" value="S4_RNA-bd_sf"/>
</dbReference>
<dbReference type="SUPFAM" id="SSF52374">
    <property type="entry name" value="Nucleotidylyl transferase"/>
    <property type="match status" value="1"/>
</dbReference>
<dbReference type="Gene3D" id="3.10.290.10">
    <property type="entry name" value="RNA-binding S4 domain"/>
    <property type="match status" value="1"/>
</dbReference>
<dbReference type="GO" id="GO:0004831">
    <property type="term" value="F:tyrosine-tRNA ligase activity"/>
    <property type="evidence" value="ECO:0007669"/>
    <property type="project" value="UniProtKB-EC"/>
</dbReference>
<evidence type="ECO:0000256" key="2">
    <source>
        <dbReference type="ARBA" id="ARBA00022598"/>
    </source>
</evidence>
<dbReference type="HAMAP" id="MF_02006">
    <property type="entry name" value="Tyr_tRNA_synth_type1"/>
    <property type="match status" value="1"/>
</dbReference>
<dbReference type="STRING" id="50990.A0A4Y7QA01"/>
<dbReference type="PANTHER" id="PTHR11766">
    <property type="entry name" value="TYROSYL-TRNA SYNTHETASE"/>
    <property type="match status" value="1"/>
</dbReference>
<dbReference type="VEuPathDB" id="FungiDB:BD410DRAFT_786287"/>
<accession>A0A4Y7QA01</accession>
<reference evidence="10 11" key="1">
    <citation type="submission" date="2018-06" db="EMBL/GenBank/DDBJ databases">
        <title>A transcriptomic atlas of mushroom development highlights an independent origin of complex multicellularity.</title>
        <authorList>
            <consortium name="DOE Joint Genome Institute"/>
            <person name="Krizsan K."/>
            <person name="Almasi E."/>
            <person name="Merenyi Z."/>
            <person name="Sahu N."/>
            <person name="Viragh M."/>
            <person name="Koszo T."/>
            <person name="Mondo S."/>
            <person name="Kiss B."/>
            <person name="Balint B."/>
            <person name="Kues U."/>
            <person name="Barry K."/>
            <person name="Hegedus J.C."/>
            <person name="Henrissat B."/>
            <person name="Johnson J."/>
            <person name="Lipzen A."/>
            <person name="Ohm R."/>
            <person name="Nagy I."/>
            <person name="Pangilinan J."/>
            <person name="Yan J."/>
            <person name="Xiong Y."/>
            <person name="Grigoriev I.V."/>
            <person name="Hibbett D.S."/>
            <person name="Nagy L.G."/>
        </authorList>
    </citation>
    <scope>NUCLEOTIDE SEQUENCE [LARGE SCALE GENOMIC DNA]</scope>
    <source>
        <strain evidence="10 11">SZMC22713</strain>
    </source>
</reference>